<name>A0A075G608_9EURY</name>
<sequence length="120" mass="13137">MNNTDFREEIQKALADISADYIEVRVEESQGSHIRYRGSQLEEIGRNSNLGGNVRVLAGGGWGFACFNEIADLGAKVRMAKEQAKLVTTEKVELAPIDPVVEIVPPRIGKDPRLCSEVGP</sequence>
<keyword evidence="1 5" id="KW-0645">Protease</keyword>
<keyword evidence="3" id="KW-0482">Metalloprotease</keyword>
<organism evidence="5">
    <name type="scientific">uncultured marine group II/III euryarchaeote AD1000_95_H06</name>
    <dbReference type="NCBI Taxonomy" id="1457828"/>
    <lineage>
        <taxon>Archaea</taxon>
        <taxon>Methanobacteriati</taxon>
        <taxon>Methanobacteriota</taxon>
        <taxon>environmental samples</taxon>
    </lineage>
</organism>
<accession>A0A075G608</accession>
<evidence type="ECO:0000256" key="1">
    <source>
        <dbReference type="ARBA" id="ARBA00022670"/>
    </source>
</evidence>
<proteinExistence type="predicted"/>
<dbReference type="GO" id="GO:0005829">
    <property type="term" value="C:cytosol"/>
    <property type="evidence" value="ECO:0007669"/>
    <property type="project" value="TreeGrafter"/>
</dbReference>
<evidence type="ECO:0000313" key="5">
    <source>
        <dbReference type="EMBL" id="AIE97197.1"/>
    </source>
</evidence>
<dbReference type="InterPro" id="IPR002510">
    <property type="entry name" value="Metalloprtase-TldD/E_N"/>
</dbReference>
<dbReference type="EMBL" id="KF900501">
    <property type="protein sequence ID" value="AIE97197.1"/>
    <property type="molecule type" value="Genomic_DNA"/>
</dbReference>
<evidence type="ECO:0000259" key="4">
    <source>
        <dbReference type="Pfam" id="PF01523"/>
    </source>
</evidence>
<gene>
    <name evidence="5" type="primary">tldD</name>
</gene>
<keyword evidence="2" id="KW-0378">Hydrolase</keyword>
<dbReference type="PANTHER" id="PTHR30624">
    <property type="entry name" value="UNCHARACTERIZED PROTEIN TLDD AND PMBA"/>
    <property type="match status" value="1"/>
</dbReference>
<dbReference type="AlphaFoldDB" id="A0A075G608"/>
<dbReference type="GO" id="GO:0008237">
    <property type="term" value="F:metallopeptidase activity"/>
    <property type="evidence" value="ECO:0007669"/>
    <property type="project" value="UniProtKB-KW"/>
</dbReference>
<dbReference type="InterPro" id="IPR051463">
    <property type="entry name" value="Peptidase_U62_metallo"/>
</dbReference>
<reference evidence="5" key="1">
    <citation type="journal article" date="2014" name="Genome Biol. Evol.">
        <title>Pangenome evidence for extensive interdomain horizontal transfer affecting lineage core and shell genes in uncultured planktonic thaumarchaeota and euryarchaeota.</title>
        <authorList>
            <person name="Deschamps P."/>
            <person name="Zivanovic Y."/>
            <person name="Moreira D."/>
            <person name="Rodriguez-Valera F."/>
            <person name="Lopez-Garcia P."/>
        </authorList>
    </citation>
    <scope>NUCLEOTIDE SEQUENCE</scope>
</reference>
<dbReference type="InterPro" id="IPR036059">
    <property type="entry name" value="TldD/PmbA_sf"/>
</dbReference>
<dbReference type="PANTHER" id="PTHR30624:SF0">
    <property type="entry name" value="METALLOPROTEASE SLR0863"/>
    <property type="match status" value="1"/>
</dbReference>
<dbReference type="Gene3D" id="3.30.2290.10">
    <property type="entry name" value="PmbA/TldD superfamily"/>
    <property type="match status" value="1"/>
</dbReference>
<dbReference type="Pfam" id="PF01523">
    <property type="entry name" value="PmbA_TldD_1st"/>
    <property type="match status" value="1"/>
</dbReference>
<dbReference type="SUPFAM" id="SSF111283">
    <property type="entry name" value="Putative modulator of DNA gyrase, PmbA/TldD"/>
    <property type="match status" value="1"/>
</dbReference>
<protein>
    <submittedName>
        <fullName evidence="5">Putative Zn-dependent protease (TldD)</fullName>
    </submittedName>
</protein>
<dbReference type="GO" id="GO:0006508">
    <property type="term" value="P:proteolysis"/>
    <property type="evidence" value="ECO:0007669"/>
    <property type="project" value="UniProtKB-KW"/>
</dbReference>
<dbReference type="InterPro" id="IPR035068">
    <property type="entry name" value="TldD/PmbA_N"/>
</dbReference>
<evidence type="ECO:0000256" key="2">
    <source>
        <dbReference type="ARBA" id="ARBA00022801"/>
    </source>
</evidence>
<feature type="domain" description="Metalloprotease TldD/E N-terminal" evidence="4">
    <location>
        <begin position="23"/>
        <end position="84"/>
    </location>
</feature>
<evidence type="ECO:0000256" key="3">
    <source>
        <dbReference type="ARBA" id="ARBA00023049"/>
    </source>
</evidence>